<evidence type="ECO:0000256" key="14">
    <source>
        <dbReference type="ARBA" id="ARBA00025228"/>
    </source>
</evidence>
<feature type="transmembrane region" description="Helical" evidence="19">
    <location>
        <begin position="138"/>
        <end position="157"/>
    </location>
</feature>
<keyword evidence="13 19" id="KW-0472">Membrane</keyword>
<evidence type="ECO:0000256" key="2">
    <source>
        <dbReference type="ARBA" id="ARBA00004651"/>
    </source>
</evidence>
<dbReference type="Pfam" id="PF02654">
    <property type="entry name" value="CobS"/>
    <property type="match status" value="1"/>
</dbReference>
<dbReference type="HAMAP" id="MF_00719">
    <property type="entry name" value="CobS"/>
    <property type="match status" value="1"/>
</dbReference>
<evidence type="ECO:0000256" key="8">
    <source>
        <dbReference type="ARBA" id="ARBA00022573"/>
    </source>
</evidence>
<evidence type="ECO:0000256" key="3">
    <source>
        <dbReference type="ARBA" id="ARBA00004663"/>
    </source>
</evidence>
<comment type="pathway">
    <text evidence="3 19">Cofactor biosynthesis; adenosylcobalamin biosynthesis; adenosylcobalamin from cob(II)yrinate a,c-diamide: step 7/7.</text>
</comment>
<dbReference type="GO" id="GO:0005886">
    <property type="term" value="C:plasma membrane"/>
    <property type="evidence" value="ECO:0007669"/>
    <property type="project" value="UniProtKB-SubCell"/>
</dbReference>
<feature type="transmembrane region" description="Helical" evidence="19">
    <location>
        <begin position="57"/>
        <end position="75"/>
    </location>
</feature>
<dbReference type="PANTHER" id="PTHR34148:SF1">
    <property type="entry name" value="ADENOSYLCOBINAMIDE-GDP RIBAZOLETRANSFERASE"/>
    <property type="match status" value="1"/>
</dbReference>
<dbReference type="UniPathway" id="UPA00148">
    <property type="reaction ID" value="UER00238"/>
</dbReference>
<evidence type="ECO:0000313" key="20">
    <source>
        <dbReference type="EMBL" id="SNR48745.1"/>
    </source>
</evidence>
<comment type="catalytic activity">
    <reaction evidence="18 19">
        <text>alpha-ribazole 5'-phosphate + adenosylcob(III)inamide-GDP = adenosylcob(III)alamin 5'-phosphate + GMP + H(+)</text>
        <dbReference type="Rhea" id="RHEA:23560"/>
        <dbReference type="ChEBI" id="CHEBI:15378"/>
        <dbReference type="ChEBI" id="CHEBI:57918"/>
        <dbReference type="ChEBI" id="CHEBI:58115"/>
        <dbReference type="ChEBI" id="CHEBI:60487"/>
        <dbReference type="ChEBI" id="CHEBI:60493"/>
        <dbReference type="EC" id="2.7.8.26"/>
    </reaction>
</comment>
<dbReference type="GO" id="GO:0009236">
    <property type="term" value="P:cobalamin biosynthetic process"/>
    <property type="evidence" value="ECO:0007669"/>
    <property type="project" value="UniProtKB-UniRule"/>
</dbReference>
<feature type="transmembrane region" description="Helical" evidence="19">
    <location>
        <begin position="178"/>
        <end position="198"/>
    </location>
</feature>
<dbReference type="PANTHER" id="PTHR34148">
    <property type="entry name" value="ADENOSYLCOBINAMIDE-GDP RIBAZOLETRANSFERASE"/>
    <property type="match status" value="1"/>
</dbReference>
<evidence type="ECO:0000313" key="21">
    <source>
        <dbReference type="Proteomes" id="UP000198348"/>
    </source>
</evidence>
<evidence type="ECO:0000256" key="1">
    <source>
        <dbReference type="ARBA" id="ARBA00001946"/>
    </source>
</evidence>
<reference evidence="20 21" key="1">
    <citation type="submission" date="2017-06" db="EMBL/GenBank/DDBJ databases">
        <authorList>
            <person name="Kim H.J."/>
            <person name="Triplett B.A."/>
        </authorList>
    </citation>
    <scope>NUCLEOTIDE SEQUENCE [LARGE SCALE GENOMIC DNA]</scope>
    <source>
        <strain evidence="20 21">DSM 45207</strain>
    </source>
</reference>
<evidence type="ECO:0000256" key="9">
    <source>
        <dbReference type="ARBA" id="ARBA00022679"/>
    </source>
</evidence>
<evidence type="ECO:0000256" key="19">
    <source>
        <dbReference type="HAMAP-Rule" id="MF_00719"/>
    </source>
</evidence>
<evidence type="ECO:0000256" key="16">
    <source>
        <dbReference type="ARBA" id="ARBA00032853"/>
    </source>
</evidence>
<evidence type="ECO:0000256" key="5">
    <source>
        <dbReference type="ARBA" id="ARBA00013200"/>
    </source>
</evidence>
<keyword evidence="11 19" id="KW-0460">Magnesium</keyword>
<keyword evidence="8 19" id="KW-0169">Cobalamin biosynthesis</keyword>
<comment type="catalytic activity">
    <reaction evidence="17 19">
        <text>alpha-ribazole + adenosylcob(III)inamide-GDP = adenosylcob(III)alamin + GMP + H(+)</text>
        <dbReference type="Rhea" id="RHEA:16049"/>
        <dbReference type="ChEBI" id="CHEBI:10329"/>
        <dbReference type="ChEBI" id="CHEBI:15378"/>
        <dbReference type="ChEBI" id="CHEBI:18408"/>
        <dbReference type="ChEBI" id="CHEBI:58115"/>
        <dbReference type="ChEBI" id="CHEBI:60487"/>
        <dbReference type="EC" id="2.7.8.26"/>
    </reaction>
</comment>
<evidence type="ECO:0000256" key="10">
    <source>
        <dbReference type="ARBA" id="ARBA00022692"/>
    </source>
</evidence>
<evidence type="ECO:0000256" key="15">
    <source>
        <dbReference type="ARBA" id="ARBA00032605"/>
    </source>
</evidence>
<evidence type="ECO:0000256" key="18">
    <source>
        <dbReference type="ARBA" id="ARBA00049504"/>
    </source>
</evidence>
<evidence type="ECO:0000256" key="13">
    <source>
        <dbReference type="ARBA" id="ARBA00023136"/>
    </source>
</evidence>
<name>A0A238WQD8_9PSEU</name>
<protein>
    <recommendedName>
        <fullName evidence="6 19">Adenosylcobinamide-GDP ribazoletransferase</fullName>
        <ecNumber evidence="5 19">2.7.8.26</ecNumber>
    </recommendedName>
    <alternativeName>
        <fullName evidence="16 19">Cobalamin synthase</fullName>
    </alternativeName>
    <alternativeName>
        <fullName evidence="15 19">Cobalamin-5'-phosphate synthase</fullName>
    </alternativeName>
</protein>
<keyword evidence="10 19" id="KW-0812">Transmembrane</keyword>
<evidence type="ECO:0000256" key="11">
    <source>
        <dbReference type="ARBA" id="ARBA00022842"/>
    </source>
</evidence>
<comment type="function">
    <text evidence="14 19">Joins adenosylcobinamide-GDP and alpha-ribazole to generate adenosylcobalamin (Ado-cobalamin). Also synthesizes adenosylcobalamin 5'-phosphate from adenosylcobinamide-GDP and alpha-ribazole 5'-phosphate.</text>
</comment>
<gene>
    <name evidence="19" type="primary">cobS</name>
    <name evidence="20" type="ORF">SAMN06265360_10786</name>
</gene>
<evidence type="ECO:0000256" key="17">
    <source>
        <dbReference type="ARBA" id="ARBA00048623"/>
    </source>
</evidence>
<dbReference type="GO" id="GO:0008818">
    <property type="term" value="F:cobalamin 5'-phosphate synthase activity"/>
    <property type="evidence" value="ECO:0007669"/>
    <property type="project" value="UniProtKB-UniRule"/>
</dbReference>
<feature type="transmembrane region" description="Helical" evidence="19">
    <location>
        <begin position="114"/>
        <end position="132"/>
    </location>
</feature>
<dbReference type="Proteomes" id="UP000198348">
    <property type="component" value="Unassembled WGS sequence"/>
</dbReference>
<evidence type="ECO:0000256" key="12">
    <source>
        <dbReference type="ARBA" id="ARBA00022989"/>
    </source>
</evidence>
<feature type="transmembrane region" description="Helical" evidence="19">
    <location>
        <begin position="32"/>
        <end position="51"/>
    </location>
</feature>
<comment type="similarity">
    <text evidence="4 19">Belongs to the CobS family.</text>
</comment>
<organism evidence="20 21">
    <name type="scientific">Haloechinothrix alba</name>
    <dbReference type="NCBI Taxonomy" id="664784"/>
    <lineage>
        <taxon>Bacteria</taxon>
        <taxon>Bacillati</taxon>
        <taxon>Actinomycetota</taxon>
        <taxon>Actinomycetes</taxon>
        <taxon>Pseudonocardiales</taxon>
        <taxon>Pseudonocardiaceae</taxon>
        <taxon>Haloechinothrix</taxon>
    </lineage>
</organism>
<accession>A0A238WQD8</accession>
<dbReference type="OrthoDB" id="9794223at2"/>
<keyword evidence="9 19" id="KW-0808">Transferase</keyword>
<feature type="transmembrane region" description="Helical" evidence="19">
    <location>
        <begin position="204"/>
        <end position="222"/>
    </location>
</feature>
<proteinExistence type="inferred from homology"/>
<sequence>MMFDPLRMAVGTLTALPVPAPGTIDTRVARRAMLLAPVAVVPAAVLAGALVWAGQALGLPALLIATVVLAALALASRGLHLDGLADTADGLSASYDRQRALEIMRRGDTGPMGAAALVLVLLAQAAALAGAITAGHGVLAAAVAVLASRQTLVLCCARRVPAARAGGLGETVAGSVPLWQAALSTLAMLALAALGAAAAGLPPWRGALAAALAALFAGALLLRCTRRLGGITGDVLGACLEAATLGALLALAV</sequence>
<comment type="subcellular location">
    <subcellularLocation>
        <location evidence="2 19">Cell membrane</location>
        <topology evidence="2 19">Multi-pass membrane protein</topology>
    </subcellularLocation>
</comment>
<evidence type="ECO:0000256" key="6">
    <source>
        <dbReference type="ARBA" id="ARBA00015850"/>
    </source>
</evidence>
<dbReference type="EC" id="2.7.8.26" evidence="5 19"/>
<dbReference type="RefSeq" id="WP_089300919.1">
    <property type="nucleotide sequence ID" value="NZ_FZNW01000007.1"/>
</dbReference>
<keyword evidence="21" id="KW-1185">Reference proteome</keyword>
<dbReference type="EMBL" id="FZNW01000007">
    <property type="protein sequence ID" value="SNR48745.1"/>
    <property type="molecule type" value="Genomic_DNA"/>
</dbReference>
<comment type="cofactor">
    <cofactor evidence="1 19">
        <name>Mg(2+)</name>
        <dbReference type="ChEBI" id="CHEBI:18420"/>
    </cofactor>
</comment>
<evidence type="ECO:0000256" key="7">
    <source>
        <dbReference type="ARBA" id="ARBA00022475"/>
    </source>
</evidence>
<keyword evidence="7 19" id="KW-1003">Cell membrane</keyword>
<dbReference type="InterPro" id="IPR003805">
    <property type="entry name" value="CobS"/>
</dbReference>
<dbReference type="AlphaFoldDB" id="A0A238WQD8"/>
<keyword evidence="12 19" id="KW-1133">Transmembrane helix</keyword>
<dbReference type="GO" id="GO:0051073">
    <property type="term" value="F:adenosylcobinamide-GDP ribazoletransferase activity"/>
    <property type="evidence" value="ECO:0007669"/>
    <property type="project" value="UniProtKB-UniRule"/>
</dbReference>
<evidence type="ECO:0000256" key="4">
    <source>
        <dbReference type="ARBA" id="ARBA00010561"/>
    </source>
</evidence>
<feature type="transmembrane region" description="Helical" evidence="19">
    <location>
        <begin position="234"/>
        <end position="252"/>
    </location>
</feature>